<organism evidence="1 2">
    <name type="scientific">Hypoxylon rubiginosum</name>
    <dbReference type="NCBI Taxonomy" id="110542"/>
    <lineage>
        <taxon>Eukaryota</taxon>
        <taxon>Fungi</taxon>
        <taxon>Dikarya</taxon>
        <taxon>Ascomycota</taxon>
        <taxon>Pezizomycotina</taxon>
        <taxon>Sordariomycetes</taxon>
        <taxon>Xylariomycetidae</taxon>
        <taxon>Xylariales</taxon>
        <taxon>Hypoxylaceae</taxon>
        <taxon>Hypoxylon</taxon>
    </lineage>
</organism>
<gene>
    <name evidence="1" type="ORF">F4820DRAFT_434205</name>
</gene>
<accession>A0ACB9YQL6</accession>
<evidence type="ECO:0000313" key="2">
    <source>
        <dbReference type="Proteomes" id="UP001497700"/>
    </source>
</evidence>
<reference evidence="1 2" key="1">
    <citation type="journal article" date="2022" name="New Phytol.">
        <title>Ecological generalism drives hyperdiversity of secondary metabolite gene clusters in xylarialean endophytes.</title>
        <authorList>
            <person name="Franco M.E.E."/>
            <person name="Wisecaver J.H."/>
            <person name="Arnold A.E."/>
            <person name="Ju Y.M."/>
            <person name="Slot J.C."/>
            <person name="Ahrendt S."/>
            <person name="Moore L.P."/>
            <person name="Eastman K.E."/>
            <person name="Scott K."/>
            <person name="Konkel Z."/>
            <person name="Mondo S.J."/>
            <person name="Kuo A."/>
            <person name="Hayes R.D."/>
            <person name="Haridas S."/>
            <person name="Andreopoulos B."/>
            <person name="Riley R."/>
            <person name="LaButti K."/>
            <person name="Pangilinan J."/>
            <person name="Lipzen A."/>
            <person name="Amirebrahimi M."/>
            <person name="Yan J."/>
            <person name="Adam C."/>
            <person name="Keymanesh K."/>
            <person name="Ng V."/>
            <person name="Louie K."/>
            <person name="Northen T."/>
            <person name="Drula E."/>
            <person name="Henrissat B."/>
            <person name="Hsieh H.M."/>
            <person name="Youens-Clark K."/>
            <person name="Lutzoni F."/>
            <person name="Miadlikowska J."/>
            <person name="Eastwood D.C."/>
            <person name="Hamelin R.C."/>
            <person name="Grigoriev I.V."/>
            <person name="U'Ren J.M."/>
        </authorList>
    </citation>
    <scope>NUCLEOTIDE SEQUENCE [LARGE SCALE GENOMIC DNA]</scope>
    <source>
        <strain evidence="1 2">CBS 119005</strain>
    </source>
</reference>
<dbReference type="Proteomes" id="UP001497700">
    <property type="component" value="Unassembled WGS sequence"/>
</dbReference>
<sequence length="722" mass="78076">MSSMGDPSFGVHRDLLPHVHLISTYRYTLKARVEPQEVTSWLMQAPKIARDTAPFFWTYLDRPENGNIFLTWQPLQQMGLNFASDGYIWPPQEQYLQQEVGNGVILEMYYHKAGFAYGEPVATHSRRRFRLIPPSVHTPNAPQVDPSLWIVHYGPVENNERIPPQVIPRDPRTQSILETRAYLQRCGQIQRKEFILGDRVNWPQISWPREPSRQPMYPGPRGVPQAMAYPPHPPAAGGPPSKRARTAQAAHSQVPPAMAAIPAQDSAYDDEEDTSRGDMFDHLTPREVSLARYQQNHEWMEEILSSPYRMGQIGFSDIGLGLKGELSGLTDGIFEAHGFNTTTQSPSKPTATQLDPDQAAEFRKRVHDRVHSTQAEIEKMKAEHTRKVAKFKHNSLLTISETELRIALDDQVAGGLQLEGLPEESEDGANRWPSKHNKKVDEIVSQVEAHLGRRAEVIYELRRIQDGGYQEPAPEPAPQTAPGQGPAVGGPQNGSANGSGAMSRQPSHAGSQHSGFMIGDSDIDMGGTAAGLLDQMHTGTGASSTSTPVNNFPTPQAHVSAMHSNAGTPANLNVPSPRQPPQKDESADVKMDGTSTGDAPTGTAPDQGTGSGDWVVVPKVGAVPNAIPDANFAAAHGHQKMAGIASKQASATGTPSAGFDGEQNDYSSLDDLNTAGDVLAGFSGTPGDLAEGLDLDMEDSAFGDAFHGVDTQQGGTPAEGGM</sequence>
<name>A0ACB9YQL6_9PEZI</name>
<protein>
    <submittedName>
        <fullName evidence="1">DUF1750-domain-containing protein</fullName>
    </submittedName>
</protein>
<evidence type="ECO:0000313" key="1">
    <source>
        <dbReference type="EMBL" id="KAI4861315.1"/>
    </source>
</evidence>
<comment type="caution">
    <text evidence="1">The sequence shown here is derived from an EMBL/GenBank/DDBJ whole genome shotgun (WGS) entry which is preliminary data.</text>
</comment>
<keyword evidence="2" id="KW-1185">Reference proteome</keyword>
<dbReference type="EMBL" id="MU393556">
    <property type="protein sequence ID" value="KAI4861315.1"/>
    <property type="molecule type" value="Genomic_DNA"/>
</dbReference>
<proteinExistence type="predicted"/>